<keyword evidence="1" id="KW-0808">Transferase</keyword>
<dbReference type="InterPro" id="IPR050134">
    <property type="entry name" value="NAD-dep_sirtuin_deacylases"/>
</dbReference>
<proteinExistence type="predicted"/>
<keyword evidence="4" id="KW-0378">Hydrolase</keyword>
<dbReference type="GO" id="GO:0016787">
    <property type="term" value="F:hydrolase activity"/>
    <property type="evidence" value="ECO:0007669"/>
    <property type="project" value="UniProtKB-KW"/>
</dbReference>
<name>A0A645HRJ7_9ZZZZ</name>
<comment type="caution">
    <text evidence="4">The sequence shown here is derived from an EMBL/GenBank/DDBJ whole genome shotgun (WGS) entry which is preliminary data.</text>
</comment>
<dbReference type="PANTHER" id="PTHR11085:SF4">
    <property type="entry name" value="NAD-DEPENDENT PROTEIN DEACYLASE"/>
    <property type="match status" value="1"/>
</dbReference>
<protein>
    <submittedName>
        <fullName evidence="4">NAD-dependent protein deacetylase</fullName>
        <ecNumber evidence="4">3.5.1.-</ecNumber>
    </submittedName>
</protein>
<dbReference type="PANTHER" id="PTHR11085">
    <property type="entry name" value="NAD-DEPENDENT PROTEIN DEACYLASE SIRTUIN-5, MITOCHONDRIAL-RELATED"/>
    <property type="match status" value="1"/>
</dbReference>
<evidence type="ECO:0000256" key="2">
    <source>
        <dbReference type="ARBA" id="ARBA00023027"/>
    </source>
</evidence>
<feature type="domain" description="Deacetylase sirtuin-type" evidence="3">
    <location>
        <begin position="1"/>
        <end position="119"/>
    </location>
</feature>
<evidence type="ECO:0000256" key="1">
    <source>
        <dbReference type="ARBA" id="ARBA00022679"/>
    </source>
</evidence>
<accession>A0A645HRJ7</accession>
<dbReference type="InterPro" id="IPR026591">
    <property type="entry name" value="Sirtuin_cat_small_dom_sf"/>
</dbReference>
<dbReference type="GO" id="GO:0070403">
    <property type="term" value="F:NAD+ binding"/>
    <property type="evidence" value="ECO:0007669"/>
    <property type="project" value="InterPro"/>
</dbReference>
<dbReference type="InterPro" id="IPR003000">
    <property type="entry name" value="Sirtuin"/>
</dbReference>
<dbReference type="Gene3D" id="3.30.1600.10">
    <property type="entry name" value="SIR2/SIRT2 'Small Domain"/>
    <property type="match status" value="1"/>
</dbReference>
<reference evidence="4" key="1">
    <citation type="submission" date="2019-08" db="EMBL/GenBank/DDBJ databases">
        <authorList>
            <person name="Kucharzyk K."/>
            <person name="Murdoch R.W."/>
            <person name="Higgins S."/>
            <person name="Loffler F."/>
        </authorList>
    </citation>
    <scope>NUCLEOTIDE SEQUENCE</scope>
</reference>
<dbReference type="InterPro" id="IPR026590">
    <property type="entry name" value="Ssirtuin_cat_dom"/>
</dbReference>
<dbReference type="SUPFAM" id="SSF52467">
    <property type="entry name" value="DHS-like NAD/FAD-binding domain"/>
    <property type="match status" value="1"/>
</dbReference>
<evidence type="ECO:0000313" key="4">
    <source>
        <dbReference type="EMBL" id="MPN41577.1"/>
    </source>
</evidence>
<keyword evidence="2" id="KW-0520">NAD</keyword>
<dbReference type="EMBL" id="VSSQ01098729">
    <property type="protein sequence ID" value="MPN41577.1"/>
    <property type="molecule type" value="Genomic_DNA"/>
</dbReference>
<dbReference type="Gene3D" id="3.40.50.1220">
    <property type="entry name" value="TPP-binding domain"/>
    <property type="match status" value="1"/>
</dbReference>
<dbReference type="InterPro" id="IPR029035">
    <property type="entry name" value="DHS-like_NAD/FAD-binding_dom"/>
</dbReference>
<gene>
    <name evidence="4" type="primary">cobB_42</name>
    <name evidence="4" type="ORF">SDC9_189131</name>
</gene>
<dbReference type="GO" id="GO:0017136">
    <property type="term" value="F:histone deacetylase activity, NAD-dependent"/>
    <property type="evidence" value="ECO:0007669"/>
    <property type="project" value="TreeGrafter"/>
</dbReference>
<dbReference type="Pfam" id="PF02146">
    <property type="entry name" value="SIR2"/>
    <property type="match status" value="1"/>
</dbReference>
<evidence type="ECO:0000259" key="3">
    <source>
        <dbReference type="PROSITE" id="PS50305"/>
    </source>
</evidence>
<dbReference type="AlphaFoldDB" id="A0A645HRJ7"/>
<dbReference type="EC" id="3.5.1.-" evidence="4"/>
<organism evidence="4">
    <name type="scientific">bioreactor metagenome</name>
    <dbReference type="NCBI Taxonomy" id="1076179"/>
    <lineage>
        <taxon>unclassified sequences</taxon>
        <taxon>metagenomes</taxon>
        <taxon>ecological metagenomes</taxon>
    </lineage>
</organism>
<sequence length="119" mass="12570">MNCGRAFSLEDVIRKDGVPYCSCGGVIKPDVVLYEEPLNEKVLRAAIAQTDKADTLIIGGTSLVVYPAAGLIDYFHGRSLVVINLGKTSRSGSATLNIAAPIGQVLKRAVLDHALAMDA</sequence>
<dbReference type="PROSITE" id="PS50305">
    <property type="entry name" value="SIRTUIN"/>
    <property type="match status" value="1"/>
</dbReference>